<keyword evidence="2" id="KW-0521">NADP</keyword>
<dbReference type="PANTHER" id="PTHR24320:SF282">
    <property type="entry name" value="WW DOMAIN-CONTAINING OXIDOREDUCTASE"/>
    <property type="match status" value="1"/>
</dbReference>
<evidence type="ECO:0000313" key="5">
    <source>
        <dbReference type="Proteomes" id="UP000701801"/>
    </source>
</evidence>
<dbReference type="InterPro" id="IPR036291">
    <property type="entry name" value="NAD(P)-bd_dom_sf"/>
</dbReference>
<protein>
    <recommendedName>
        <fullName evidence="6">NAD(P)-binding protein</fullName>
    </recommendedName>
</protein>
<dbReference type="AlphaFoldDB" id="A0A9N9LW66"/>
<comment type="similarity">
    <text evidence="1">Belongs to the short-chain dehydrogenases/reductases (SDR) family.</text>
</comment>
<dbReference type="Gene3D" id="3.40.50.720">
    <property type="entry name" value="NAD(P)-binding Rossmann-like Domain"/>
    <property type="match status" value="1"/>
</dbReference>
<dbReference type="OrthoDB" id="191139at2759"/>
<name>A0A9N9LW66_9HELO</name>
<dbReference type="PANTHER" id="PTHR24320">
    <property type="entry name" value="RETINOL DEHYDROGENASE"/>
    <property type="match status" value="1"/>
</dbReference>
<dbReference type="EMBL" id="CAJVRM010000585">
    <property type="protein sequence ID" value="CAG8982249.1"/>
    <property type="molecule type" value="Genomic_DNA"/>
</dbReference>
<dbReference type="Proteomes" id="UP000701801">
    <property type="component" value="Unassembled WGS sequence"/>
</dbReference>
<dbReference type="InterPro" id="IPR002347">
    <property type="entry name" value="SDR_fam"/>
</dbReference>
<keyword evidence="5" id="KW-1185">Reference proteome</keyword>
<dbReference type="GO" id="GO:0016491">
    <property type="term" value="F:oxidoreductase activity"/>
    <property type="evidence" value="ECO:0007669"/>
    <property type="project" value="UniProtKB-KW"/>
</dbReference>
<gene>
    <name evidence="4" type="ORF">HYALB_00004483</name>
</gene>
<dbReference type="PRINTS" id="PR00081">
    <property type="entry name" value="GDHRDH"/>
</dbReference>
<accession>A0A9N9LW66</accession>
<keyword evidence="3" id="KW-0560">Oxidoreductase</keyword>
<evidence type="ECO:0000256" key="1">
    <source>
        <dbReference type="ARBA" id="ARBA00006484"/>
    </source>
</evidence>
<organism evidence="4 5">
    <name type="scientific">Hymenoscyphus albidus</name>
    <dbReference type="NCBI Taxonomy" id="595503"/>
    <lineage>
        <taxon>Eukaryota</taxon>
        <taxon>Fungi</taxon>
        <taxon>Dikarya</taxon>
        <taxon>Ascomycota</taxon>
        <taxon>Pezizomycotina</taxon>
        <taxon>Leotiomycetes</taxon>
        <taxon>Helotiales</taxon>
        <taxon>Helotiaceae</taxon>
        <taxon>Hymenoscyphus</taxon>
    </lineage>
</organism>
<evidence type="ECO:0008006" key="6">
    <source>
        <dbReference type="Google" id="ProtNLM"/>
    </source>
</evidence>
<proteinExistence type="inferred from homology"/>
<reference evidence="4" key="1">
    <citation type="submission" date="2021-07" db="EMBL/GenBank/DDBJ databases">
        <authorList>
            <person name="Durling M."/>
        </authorList>
    </citation>
    <scope>NUCLEOTIDE SEQUENCE</scope>
</reference>
<sequence length="295" mass="31559">MAKGISFNPSKDIPSLAGKVILITGGNLGLGKQTAIDLAKHSPSELWIAARSADSGHATVAEIKKASPDVLVNFLHLDLSSFKSIKEAMRTFLDSVSRLDLLYLNAGIMGGTHFGTNHMGHALLFKLLKPLLLKTASVPGAGVRTITVSSAGHRFGKEELLLESMKSSAENLSPVDKYCHSKLVNAIYAHALAKYVPQITSVSVYPGDIQTGLFSSNGGSWMISFLRNIVVPLTSVSVEEGVKNQLWAGTAKGVEDGLYYEPIGVAGKASPQAQSDDLAEKLYEWTEKELEGHAL</sequence>
<evidence type="ECO:0000256" key="3">
    <source>
        <dbReference type="ARBA" id="ARBA00023002"/>
    </source>
</evidence>
<dbReference type="SUPFAM" id="SSF51735">
    <property type="entry name" value="NAD(P)-binding Rossmann-fold domains"/>
    <property type="match status" value="1"/>
</dbReference>
<evidence type="ECO:0000256" key="2">
    <source>
        <dbReference type="ARBA" id="ARBA00022857"/>
    </source>
</evidence>
<dbReference type="Pfam" id="PF00106">
    <property type="entry name" value="adh_short"/>
    <property type="match status" value="1"/>
</dbReference>
<evidence type="ECO:0000313" key="4">
    <source>
        <dbReference type="EMBL" id="CAG8982249.1"/>
    </source>
</evidence>
<comment type="caution">
    <text evidence="4">The sequence shown here is derived from an EMBL/GenBank/DDBJ whole genome shotgun (WGS) entry which is preliminary data.</text>
</comment>